<feature type="active site" description="Nucleophile" evidence="7">
    <location>
        <position position="412"/>
    </location>
</feature>
<evidence type="ECO:0000313" key="11">
    <source>
        <dbReference type="EnsemblMetazoa" id="XP_030854463"/>
    </source>
</evidence>
<dbReference type="PANTHER" id="PTHR10353:SF36">
    <property type="entry name" value="LP05116P"/>
    <property type="match status" value="1"/>
</dbReference>
<evidence type="ECO:0000256" key="8">
    <source>
        <dbReference type="RuleBase" id="RU004468"/>
    </source>
</evidence>
<evidence type="ECO:0000313" key="12">
    <source>
        <dbReference type="Proteomes" id="UP000007110"/>
    </source>
</evidence>
<evidence type="ECO:0000256" key="9">
    <source>
        <dbReference type="SAM" id="Phobius"/>
    </source>
</evidence>
<protein>
    <recommendedName>
        <fullName evidence="3">beta-glucosidase</fullName>
        <ecNumber evidence="3">3.2.1.21</ecNumber>
    </recommendedName>
</protein>
<keyword evidence="4 8" id="KW-0378">Hydrolase</keyword>
<evidence type="ECO:0000256" key="6">
    <source>
        <dbReference type="ARBA" id="ARBA00023295"/>
    </source>
</evidence>
<feature type="transmembrane region" description="Helical" evidence="9">
    <location>
        <begin position="1116"/>
        <end position="1133"/>
    </location>
</feature>
<keyword evidence="9" id="KW-0472">Membrane</keyword>
<dbReference type="EC" id="3.2.1.21" evidence="3"/>
<dbReference type="InterPro" id="IPR033132">
    <property type="entry name" value="GH_1_N_CS"/>
</dbReference>
<reference evidence="11" key="2">
    <citation type="submission" date="2021-01" db="UniProtKB">
        <authorList>
            <consortium name="EnsemblMetazoa"/>
        </authorList>
    </citation>
    <scope>IDENTIFICATION</scope>
</reference>
<comment type="subunit">
    <text evidence="2">Homodimer.</text>
</comment>
<dbReference type="GO" id="GO:0005975">
    <property type="term" value="P:carbohydrate metabolic process"/>
    <property type="evidence" value="ECO:0007669"/>
    <property type="project" value="InterPro"/>
</dbReference>
<evidence type="ECO:0000256" key="7">
    <source>
        <dbReference type="PROSITE-ProRule" id="PRU10055"/>
    </source>
</evidence>
<sequence>MATYRLLVFITLCSVSALAQEFVYPNVFNDPERDAFLYGTFPDDFAWSSATSSYQIEGAWDGEGKGESIWDTFTHEGGHVYNNDTGDVACDSYNKYGEDVALMKAMGLKYYRFSIAWARILPDGTIDNINEPGITYYNNVIDELTEAGIAPMVTLYHWDLPQALQDVGGWDNETIVQHFNDYADLCFKRFGNRVKFWITFNEPWIVSLLGYGTGAFAPGIAEIGTTVYRTTHNIIKSHAWAYHTYNDTYRATQMGQVGITLNSDFVEPWDRTNASSVEAHDRQLNFNLGWFAHAIYKNGDYPEVMKSKIAAKSTAQGFNQSRLPEFTDEEKTMIKGTGDFFGLNHYTSNYAIAVPEYLANPPSYWTDSDVGSWQDEAWPGSGSEWLKIVPWGIRRLVKWVHDEYRVPIYVTENGVSTHDVYELDDKIRQDYYRAYINELLKAVVLDGSDVRGYTAWSLLDNFEWGAGYSERFGMHYVNFSDPARPREAKTSATMYAEIISNNGFLPENLITSPSPTTSGATSTTNGSIIAVIIVAAVFVSAFDMLTKTTKIQRLCLDKSSRGLSFRFTKGIAQMHRKKTLVETKMKMLITLVSLIVFVNVGDVRSVDDPEFVFPDVFNDPERDAFLYGTFPDDFAWSSATSSYQIEGGWNADGKGESIWDTFTHEGGHVQNNDTGDVACDSYNKYQDDIDTMKDMGLNAYRFSISWPRVLPDGTIDNINEAGIKYYSDVIDALILAEITPMVTLYHWDLPQALMDDGGWDNETIIDPFNDYANLCFERFGNRVKLWITFNEPWVVTLLGYGTGEHAPGIEEIGTTVYTTSHNIIKAHAKAWHTYDDNWRQSQAGQIGITLNSNFVEPIDRDDASSVEAADRSLQFNLGWYAHPIFINGDYPEVMKDRIGQKSMAQGFNESRLPEFTDEEKAYINGTSDFFGLNHYTSNYAWDLGLNLNTDPSYWADSDVGSMQDDAWPTSASSWLRVVPWGIRRLLAWIKKEYGDLPVYVTENGYSDEDVRELDDVMRQKYYTSYINEVLKAIEVDEVDVKGYTAWSLLDNFEWAEGYTERFGMVYIDFSDEDRIRVPKISTEVYAEIVANHGFIKGMTTMPTTMMTTGMANAPKALSVFLTSFITLGAYILFR</sequence>
<dbReference type="InterPro" id="IPR001360">
    <property type="entry name" value="Glyco_hydro_1"/>
</dbReference>
<dbReference type="GO" id="GO:0004553">
    <property type="term" value="F:hydrolase activity, hydrolyzing O-glycosyl compounds"/>
    <property type="evidence" value="ECO:0007669"/>
    <property type="project" value="InterPro"/>
</dbReference>
<reference evidence="12" key="1">
    <citation type="submission" date="2015-02" db="EMBL/GenBank/DDBJ databases">
        <title>Genome sequencing for Strongylocentrotus purpuratus.</title>
        <authorList>
            <person name="Murali S."/>
            <person name="Liu Y."/>
            <person name="Vee V."/>
            <person name="English A."/>
            <person name="Wang M."/>
            <person name="Skinner E."/>
            <person name="Han Y."/>
            <person name="Muzny D.M."/>
            <person name="Worley K.C."/>
            <person name="Gibbs R.A."/>
        </authorList>
    </citation>
    <scope>NUCLEOTIDE SEQUENCE</scope>
</reference>
<evidence type="ECO:0000256" key="10">
    <source>
        <dbReference type="SAM" id="SignalP"/>
    </source>
</evidence>
<organism evidence="11 12">
    <name type="scientific">Strongylocentrotus purpuratus</name>
    <name type="common">Purple sea urchin</name>
    <dbReference type="NCBI Taxonomy" id="7668"/>
    <lineage>
        <taxon>Eukaryota</taxon>
        <taxon>Metazoa</taxon>
        <taxon>Echinodermata</taxon>
        <taxon>Eleutherozoa</taxon>
        <taxon>Echinozoa</taxon>
        <taxon>Echinoidea</taxon>
        <taxon>Euechinoidea</taxon>
        <taxon>Echinacea</taxon>
        <taxon>Camarodonta</taxon>
        <taxon>Echinidea</taxon>
        <taxon>Strongylocentrotidae</taxon>
        <taxon>Strongylocentrotus</taxon>
    </lineage>
</organism>
<dbReference type="PROSITE" id="PS00572">
    <property type="entry name" value="GLYCOSYL_HYDROL_F1_1"/>
    <property type="match status" value="1"/>
</dbReference>
<evidence type="ECO:0000256" key="1">
    <source>
        <dbReference type="ARBA" id="ARBA00010838"/>
    </source>
</evidence>
<evidence type="ECO:0000256" key="3">
    <source>
        <dbReference type="ARBA" id="ARBA00012744"/>
    </source>
</evidence>
<dbReference type="PROSITE" id="PS00653">
    <property type="entry name" value="GLYCOSYL_HYDROL_F1_2"/>
    <property type="match status" value="2"/>
</dbReference>
<dbReference type="OMA" id="MGGWANP"/>
<comment type="similarity">
    <text evidence="1">Belongs to the glycosyl hydrolase 1 family.</text>
</comment>
<keyword evidence="9" id="KW-0812">Transmembrane</keyword>
<dbReference type="RefSeq" id="XP_030854463.1">
    <property type="nucleotide sequence ID" value="XM_030998603.1"/>
</dbReference>
<dbReference type="PRINTS" id="PR00131">
    <property type="entry name" value="GLHYDRLASE1"/>
</dbReference>
<keyword evidence="6 8" id="KW-0326">Glycosidase</keyword>
<dbReference type="GeneID" id="105443141"/>
<dbReference type="InterPro" id="IPR018120">
    <property type="entry name" value="Glyco_hydro_1_AS"/>
</dbReference>
<dbReference type="FunFam" id="3.20.20.80:FF:000013">
    <property type="entry name" value="lactase-phlorizin hydrolase"/>
    <property type="match status" value="2"/>
</dbReference>
<dbReference type="AlphaFoldDB" id="A0A7M7T523"/>
<dbReference type="FunCoup" id="A0A7M7T523">
    <property type="interactions" value="657"/>
</dbReference>
<dbReference type="EnsemblMetazoa" id="XM_030998603">
    <property type="protein sequence ID" value="XP_030854463"/>
    <property type="gene ID" value="LOC105443141"/>
</dbReference>
<keyword evidence="12" id="KW-1185">Reference proteome</keyword>
<dbReference type="Proteomes" id="UP000007110">
    <property type="component" value="Unassembled WGS sequence"/>
</dbReference>
<evidence type="ECO:0000256" key="5">
    <source>
        <dbReference type="ARBA" id="ARBA00023180"/>
    </source>
</evidence>
<feature type="signal peptide" evidence="10">
    <location>
        <begin position="1"/>
        <end position="19"/>
    </location>
</feature>
<evidence type="ECO:0000256" key="2">
    <source>
        <dbReference type="ARBA" id="ARBA00011738"/>
    </source>
</evidence>
<keyword evidence="10" id="KW-0732">Signal</keyword>
<evidence type="ECO:0000256" key="4">
    <source>
        <dbReference type="ARBA" id="ARBA00022801"/>
    </source>
</evidence>
<dbReference type="SUPFAM" id="SSF51445">
    <property type="entry name" value="(Trans)glycosidases"/>
    <property type="match status" value="2"/>
</dbReference>
<dbReference type="InParanoid" id="A0A7M7T523"/>
<keyword evidence="5" id="KW-0325">Glycoprotein</keyword>
<dbReference type="Gene3D" id="3.20.20.80">
    <property type="entry name" value="Glycosidases"/>
    <property type="match status" value="2"/>
</dbReference>
<dbReference type="KEGG" id="spu:105443141"/>
<accession>A0A7M7T523</accession>
<proteinExistence type="inferred from homology"/>
<dbReference type="OrthoDB" id="10026829at2759"/>
<dbReference type="InterPro" id="IPR017853">
    <property type="entry name" value="GH"/>
</dbReference>
<keyword evidence="9" id="KW-1133">Transmembrane helix</keyword>
<feature type="chain" id="PRO_5029446193" description="beta-glucosidase" evidence="10">
    <location>
        <begin position="20"/>
        <end position="1134"/>
    </location>
</feature>
<name>A0A7M7T523_STRPU</name>
<dbReference type="PANTHER" id="PTHR10353">
    <property type="entry name" value="GLYCOSYL HYDROLASE"/>
    <property type="match status" value="1"/>
</dbReference>
<dbReference type="Pfam" id="PF00232">
    <property type="entry name" value="Glyco_hydro_1"/>
    <property type="match status" value="2"/>
</dbReference>